<dbReference type="InterPro" id="IPR012938">
    <property type="entry name" value="Glc/Sorbosone_DH"/>
</dbReference>
<sequence>MKIKLYQSYLFHAFVMLAGFLTSCSKPKQELREIKLAVKHLLEDVEDLSQVHLASAVTEEVQFNRIELQNTTDHHTSLTVGPDGKLYASTIDGRIKRFTIKSDGTLSNPQIIYSLQDVSGKRVPRLTIGLTFDPASTPTNLIAWATHSTFMFMDGPDWDGKLTRLSGPNLETVQDVLVNLPRSAKDHLTNSIAFGPDKALYFCQGSNTAMGGPDSTWANRREHLLSAAILRLDLTKLQGATLPLNVKTDDGGNYNPFAPNAPLTIYASGIRNAYDLLWHSNGQLYVTTNGSGAGGNTPASVAGIRRPDGSFYSGPKVPAVSNVLEDQKDYLLRVEKGGYYGHPNPSRGEYIMNGGNPTEKMDPAQFNQYPVGIQPDPNWRGFAHEFPVHNSPNGIIEYKGNAFKGQMKGKILVVRLMGNRDIMVLAPSSRTKNIIRETPGRAISGFADFMLPLDLTEDMNTGNIYVSEYGGDGKITLLKPVLKEPTSMITFSSLFN</sequence>
<dbReference type="PANTHER" id="PTHR19328:SF75">
    <property type="entry name" value="ALDOSE SUGAR DEHYDROGENASE YLII"/>
    <property type="match status" value="1"/>
</dbReference>
<dbReference type="PROSITE" id="PS51257">
    <property type="entry name" value="PROKAR_LIPOPROTEIN"/>
    <property type="match status" value="1"/>
</dbReference>
<dbReference type="SUPFAM" id="SSF50952">
    <property type="entry name" value="Soluble quinoprotein glucose dehydrogenase"/>
    <property type="match status" value="1"/>
</dbReference>
<dbReference type="Pfam" id="PF07995">
    <property type="entry name" value="GSDH"/>
    <property type="match status" value="1"/>
</dbReference>
<dbReference type="EMBL" id="PYFT01000001">
    <property type="protein sequence ID" value="PSR55054.1"/>
    <property type="molecule type" value="Genomic_DNA"/>
</dbReference>
<organism evidence="2 3">
    <name type="scientific">Adhaeribacter arboris</name>
    <dbReference type="NCBI Taxonomy" id="2072846"/>
    <lineage>
        <taxon>Bacteria</taxon>
        <taxon>Pseudomonadati</taxon>
        <taxon>Bacteroidota</taxon>
        <taxon>Cytophagia</taxon>
        <taxon>Cytophagales</taxon>
        <taxon>Hymenobacteraceae</taxon>
        <taxon>Adhaeribacter</taxon>
    </lineage>
</organism>
<dbReference type="RefSeq" id="WP_106931232.1">
    <property type="nucleotide sequence ID" value="NZ_PYFT01000001.1"/>
</dbReference>
<reference evidence="2 3" key="1">
    <citation type="submission" date="2018-03" db="EMBL/GenBank/DDBJ databases">
        <title>Adhaeribacter sp. HMF7605 Genome sequencing and assembly.</title>
        <authorList>
            <person name="Kang H."/>
            <person name="Kang J."/>
            <person name="Cha I."/>
            <person name="Kim H."/>
            <person name="Joh K."/>
        </authorList>
    </citation>
    <scope>NUCLEOTIDE SEQUENCE [LARGE SCALE GENOMIC DNA]</scope>
    <source>
        <strain evidence="2 3">HMF7605</strain>
    </source>
</reference>
<dbReference type="AlphaFoldDB" id="A0A2T2YHS3"/>
<gene>
    <name evidence="2" type="ORF">AHMF7605_16860</name>
</gene>
<dbReference type="Gene3D" id="2.120.10.30">
    <property type="entry name" value="TolB, C-terminal domain"/>
    <property type="match status" value="1"/>
</dbReference>
<dbReference type="Proteomes" id="UP000240357">
    <property type="component" value="Unassembled WGS sequence"/>
</dbReference>
<comment type="caution">
    <text evidence="2">The sequence shown here is derived from an EMBL/GenBank/DDBJ whole genome shotgun (WGS) entry which is preliminary data.</text>
</comment>
<accession>A0A2T2YHS3</accession>
<protein>
    <recommendedName>
        <fullName evidence="1">Glucose/Sorbosone dehydrogenase domain-containing protein</fullName>
    </recommendedName>
</protein>
<dbReference type="InterPro" id="IPR011042">
    <property type="entry name" value="6-blade_b-propeller_TolB-like"/>
</dbReference>
<proteinExistence type="predicted"/>
<dbReference type="OrthoDB" id="9770043at2"/>
<dbReference type="PANTHER" id="PTHR19328">
    <property type="entry name" value="HEDGEHOG-INTERACTING PROTEIN"/>
    <property type="match status" value="1"/>
</dbReference>
<evidence type="ECO:0000313" key="3">
    <source>
        <dbReference type="Proteomes" id="UP000240357"/>
    </source>
</evidence>
<keyword evidence="3" id="KW-1185">Reference proteome</keyword>
<name>A0A2T2YHS3_9BACT</name>
<dbReference type="InterPro" id="IPR011041">
    <property type="entry name" value="Quinoprot_gluc/sorb_DH_b-prop"/>
</dbReference>
<evidence type="ECO:0000313" key="2">
    <source>
        <dbReference type="EMBL" id="PSR55054.1"/>
    </source>
</evidence>
<feature type="domain" description="Glucose/Sorbosone dehydrogenase" evidence="1">
    <location>
        <begin position="167"/>
        <end position="418"/>
    </location>
</feature>
<dbReference type="Pfam" id="PF20067">
    <property type="entry name" value="SSL_N"/>
    <property type="match status" value="1"/>
</dbReference>
<evidence type="ECO:0000259" key="1">
    <source>
        <dbReference type="Pfam" id="PF07995"/>
    </source>
</evidence>